<evidence type="ECO:0000313" key="2">
    <source>
        <dbReference type="Proteomes" id="UP001150603"/>
    </source>
</evidence>
<protein>
    <submittedName>
        <fullName evidence="1">Uncharacterized protein</fullName>
    </submittedName>
</protein>
<evidence type="ECO:0000313" key="1">
    <source>
        <dbReference type="EMBL" id="KAJ1949180.1"/>
    </source>
</evidence>
<feature type="non-terminal residue" evidence="1">
    <location>
        <position position="859"/>
    </location>
</feature>
<accession>A0ACC1JES6</accession>
<proteinExistence type="predicted"/>
<reference evidence="1" key="1">
    <citation type="submission" date="2022-07" db="EMBL/GenBank/DDBJ databases">
        <title>Phylogenomic reconstructions and comparative analyses of Kickxellomycotina fungi.</title>
        <authorList>
            <person name="Reynolds N.K."/>
            <person name="Stajich J.E."/>
            <person name="Barry K."/>
            <person name="Grigoriev I.V."/>
            <person name="Crous P."/>
            <person name="Smith M.E."/>
        </authorList>
    </citation>
    <scope>NUCLEOTIDE SEQUENCE</scope>
    <source>
        <strain evidence="1">NRRL 5244</strain>
    </source>
</reference>
<keyword evidence="2" id="KW-1185">Reference proteome</keyword>
<dbReference type="Proteomes" id="UP001150603">
    <property type="component" value="Unassembled WGS sequence"/>
</dbReference>
<dbReference type="EMBL" id="JANBPW010000524">
    <property type="protein sequence ID" value="KAJ1949180.1"/>
    <property type="molecule type" value="Genomic_DNA"/>
</dbReference>
<comment type="caution">
    <text evidence="1">The sequence shown here is derived from an EMBL/GenBank/DDBJ whole genome shotgun (WGS) entry which is preliminary data.</text>
</comment>
<organism evidence="1 2">
    <name type="scientific">Linderina macrospora</name>
    <dbReference type="NCBI Taxonomy" id="4868"/>
    <lineage>
        <taxon>Eukaryota</taxon>
        <taxon>Fungi</taxon>
        <taxon>Fungi incertae sedis</taxon>
        <taxon>Zoopagomycota</taxon>
        <taxon>Kickxellomycotina</taxon>
        <taxon>Kickxellomycetes</taxon>
        <taxon>Kickxellales</taxon>
        <taxon>Kickxellaceae</taxon>
        <taxon>Linderina</taxon>
    </lineage>
</organism>
<name>A0ACC1JES6_9FUNG</name>
<sequence>MPLAQIRAQGSSPGFPSQEMSLASNLPLMVGGINSSAMMMSQPAVSVPANSSVGVPASTVAAVSSGMLSSMDALSRLLSVDMPPLSEQPPENLLQYVNSYMTPIPGAAVSAPEWLSSNNAEANILANLGDLAASGSAGDGVGPVQLSFAENILGFSQISGMSQDFLNSESMFANAAIDTYPGTGQRSSILTTATTAQQLLNSFRNPASTPNSQTTDSPSLNGIGSPMSTNTDMSYQQQFQQPIAGPSILQAVAQAPAGAGFGQPPASGPRSGSAPVQMANAADYLPRMVSPQQTNASASGVSGSQQSPQQQEKRPYKESPTEPKMAIGYRPFKGIGDMSHPVDELEVPAILKEYVKPLPDNASALTIYKILRETFKAPRMGLVSMNQELLWYMLHKNVLPRIVFYGHISSNIRCSSANLDIRAMLPPNIDELCYDLALKEVPKVKDSSQIWGAIALCMVTRYEFQSSRYKEMGEHVDMAMEIMYRVKYKGHTYPWTNVPKNEKDTFGYQYLIAIFWKCVLWKVVITHLTDRPISFKYGTSRLPDFSSKTYDLYTTKLKYDVDLMEMIPPDSWYGADSSNTPALRFRGPGDPDFMQMRPSGSPCFDRAVTTGYYLQQLLVMFANFLEIQCKARIGKADIIELLKGLWMNQEEMRKWRYALPNKVLLDSDKVCEYIEMIKPNSSASLRDIDIRATQLKDMTVLLLLYHTSMIRANRFVMKVMMGESINAPAPNVDTHVFGIRDLYDSKTSPKQVSDSIGHMNFYFHGCRIQAVKSANSLCHIIQAAYACKFNFYTLGSPIIFAIFELMVVHISFLRSCDHTIAWRAKSRLANIFNILRMLRHWAPALHTFVAGIRCLSDTS</sequence>
<gene>
    <name evidence="1" type="ORF">FBU59_001257</name>
</gene>